<organism evidence="3 4">
    <name type="scientific">Aspergillus ellipticus CBS 707.79</name>
    <dbReference type="NCBI Taxonomy" id="1448320"/>
    <lineage>
        <taxon>Eukaryota</taxon>
        <taxon>Fungi</taxon>
        <taxon>Dikarya</taxon>
        <taxon>Ascomycota</taxon>
        <taxon>Pezizomycotina</taxon>
        <taxon>Eurotiomycetes</taxon>
        <taxon>Eurotiomycetidae</taxon>
        <taxon>Eurotiales</taxon>
        <taxon>Aspergillaceae</taxon>
        <taxon>Aspergillus</taxon>
        <taxon>Aspergillus subgen. Circumdati</taxon>
    </lineage>
</organism>
<dbReference type="Proteomes" id="UP000247810">
    <property type="component" value="Unassembled WGS sequence"/>
</dbReference>
<dbReference type="AlphaFoldDB" id="A0A319D4T7"/>
<dbReference type="GO" id="GO:0005524">
    <property type="term" value="F:ATP binding"/>
    <property type="evidence" value="ECO:0007669"/>
    <property type="project" value="UniProtKB-KW"/>
</dbReference>
<protein>
    <submittedName>
        <fullName evidence="3">Actin-like ATPase domain-containing protein</fullName>
    </submittedName>
</protein>
<name>A0A319D4T7_9EURO</name>
<dbReference type="Pfam" id="PF00012">
    <property type="entry name" value="HSP70"/>
    <property type="match status" value="1"/>
</dbReference>
<dbReference type="SUPFAM" id="SSF53067">
    <property type="entry name" value="Actin-like ATPase domain"/>
    <property type="match status" value="2"/>
</dbReference>
<dbReference type="OrthoDB" id="2963168at2759"/>
<proteinExistence type="predicted"/>
<dbReference type="Gene3D" id="3.90.640.10">
    <property type="entry name" value="Actin, Chain A, domain 4"/>
    <property type="match status" value="1"/>
</dbReference>
<keyword evidence="2" id="KW-0067">ATP-binding</keyword>
<dbReference type="Gene3D" id="3.30.420.40">
    <property type="match status" value="2"/>
</dbReference>
<dbReference type="VEuPathDB" id="FungiDB:BO71DRAFT_357995"/>
<dbReference type="STRING" id="1448320.A0A319D4T7"/>
<gene>
    <name evidence="3" type="ORF">BO71DRAFT_357995</name>
</gene>
<keyword evidence="1" id="KW-0547">Nucleotide-binding</keyword>
<evidence type="ECO:0000313" key="4">
    <source>
        <dbReference type="Proteomes" id="UP000247810"/>
    </source>
</evidence>
<dbReference type="InterPro" id="IPR013126">
    <property type="entry name" value="Hsp_70_fam"/>
</dbReference>
<accession>A0A319D4T7</accession>
<dbReference type="GO" id="GO:0140662">
    <property type="term" value="F:ATP-dependent protein folding chaperone"/>
    <property type="evidence" value="ECO:0007669"/>
    <property type="project" value="InterPro"/>
</dbReference>
<sequence length="569" mass="62885">MSFPENSRVFIGVDFGTTHTGAAFIRPGEVLKVISSWPTLKGNHLDTRVPSRMAYAAENPHSLRDVCGFQITPNMTTISWIKLALDPSMLNRIRDGLSGHDNWADSVGIYRQPEGRDHVRIITDILTYICKRVNKALQLYNLECYPKTVAFTHPATWSAEAIAATRQAAADAGFGNEQEDDIVMISEPQAALSAILIDPGCAQCFLQPDDGVIVCDLGGGTADIASYSIYQKKGQPPIQLTAHTEPLAGSTAIDRGFYKLASENLIQEFDNLGLEERAPGGSLMTDFESVKCEFKGAMDGESRQLAYSRNGRHSQVKLSQHDIHRLFYPIITNICHCLSTQISEANRIAQAPIITKISLTGGFANSSFLVAAIRRRFENTHLRVYRPDRPHDLVAKGAAILAKDSFSREKISFRHYGVGLELPTAVGDLMEMSNDRNGVAGDGATREDIYWFLAKGEHYQVDSTKTPWLGFQLHQDLPCAVVHVYDSEVDDKPRTVTEKGVRRIGQVIFDFTPILESGWQSIGQELRIQVTITLGQSKIDFEGWYGPLPVGSAHVEMFPPQRVSADSGM</sequence>
<evidence type="ECO:0000256" key="2">
    <source>
        <dbReference type="ARBA" id="ARBA00022840"/>
    </source>
</evidence>
<dbReference type="InterPro" id="IPR043129">
    <property type="entry name" value="ATPase_NBD"/>
</dbReference>
<reference evidence="3 4" key="1">
    <citation type="submission" date="2018-02" db="EMBL/GenBank/DDBJ databases">
        <title>The genomes of Aspergillus section Nigri reveals drivers in fungal speciation.</title>
        <authorList>
            <consortium name="DOE Joint Genome Institute"/>
            <person name="Vesth T.C."/>
            <person name="Nybo J."/>
            <person name="Theobald S."/>
            <person name="Brandl J."/>
            <person name="Frisvad J.C."/>
            <person name="Nielsen K.F."/>
            <person name="Lyhne E.K."/>
            <person name="Kogle M.E."/>
            <person name="Kuo A."/>
            <person name="Riley R."/>
            <person name="Clum A."/>
            <person name="Nolan M."/>
            <person name="Lipzen A."/>
            <person name="Salamov A."/>
            <person name="Henrissat B."/>
            <person name="Wiebenga A."/>
            <person name="De vries R.P."/>
            <person name="Grigoriev I.V."/>
            <person name="Mortensen U.H."/>
            <person name="Andersen M.R."/>
            <person name="Baker S.E."/>
        </authorList>
    </citation>
    <scope>NUCLEOTIDE SEQUENCE [LARGE SCALE GENOMIC DNA]</scope>
    <source>
        <strain evidence="3 4">CBS 707.79</strain>
    </source>
</reference>
<evidence type="ECO:0000256" key="1">
    <source>
        <dbReference type="ARBA" id="ARBA00022741"/>
    </source>
</evidence>
<dbReference type="CDD" id="cd10170">
    <property type="entry name" value="ASKHA_NBD_HSP70"/>
    <property type="match status" value="1"/>
</dbReference>
<dbReference type="PANTHER" id="PTHR14187:SF81">
    <property type="entry name" value="HSP70 FAMILY PROTEIN (AFU_ORTHOLOGUE AFUA_4G14040)"/>
    <property type="match status" value="1"/>
</dbReference>
<evidence type="ECO:0000313" key="3">
    <source>
        <dbReference type="EMBL" id="PYH92169.1"/>
    </source>
</evidence>
<keyword evidence="4" id="KW-1185">Reference proteome</keyword>
<dbReference type="PANTHER" id="PTHR14187">
    <property type="entry name" value="ALPHA KINASE/ELONGATION FACTOR 2 KINASE"/>
    <property type="match status" value="1"/>
</dbReference>
<dbReference type="EMBL" id="KZ825924">
    <property type="protein sequence ID" value="PYH92169.1"/>
    <property type="molecule type" value="Genomic_DNA"/>
</dbReference>